<protein>
    <submittedName>
        <fullName evidence="1">Uncharacterized protein</fullName>
    </submittedName>
</protein>
<reference evidence="1 2" key="1">
    <citation type="submission" date="2018-11" db="EMBL/GenBank/DDBJ databases">
        <authorList>
            <person name="Kleinhagauer T."/>
            <person name="Glaeser S.P."/>
            <person name="Spergser J."/>
            <person name="Ruckert C."/>
            <person name="Kaempfer P."/>
            <person name="Busse H.-J."/>
        </authorList>
    </citation>
    <scope>NUCLEOTIDE SEQUENCE [LARGE SCALE GENOMIC DNA]</scope>
    <source>
        <strain evidence="1 2">200CH</strain>
    </source>
</reference>
<proteinExistence type="predicted"/>
<dbReference type="EMBL" id="CP033896">
    <property type="protein sequence ID" value="AZA12487.1"/>
    <property type="molecule type" value="Genomic_DNA"/>
</dbReference>
<accession>A0A3G6J396</accession>
<organism evidence="1 2">
    <name type="scientific">Corynebacterium choanae</name>
    <dbReference type="NCBI Taxonomy" id="1862358"/>
    <lineage>
        <taxon>Bacteria</taxon>
        <taxon>Bacillati</taxon>
        <taxon>Actinomycetota</taxon>
        <taxon>Actinomycetes</taxon>
        <taxon>Mycobacteriales</taxon>
        <taxon>Corynebacteriaceae</taxon>
        <taxon>Corynebacterium</taxon>
    </lineage>
</organism>
<evidence type="ECO:0000313" key="2">
    <source>
        <dbReference type="Proteomes" id="UP000269019"/>
    </source>
</evidence>
<dbReference type="AlphaFoldDB" id="A0A3G6J396"/>
<evidence type="ECO:0000313" key="1">
    <source>
        <dbReference type="EMBL" id="AZA12487.1"/>
    </source>
</evidence>
<keyword evidence="2" id="KW-1185">Reference proteome</keyword>
<gene>
    <name evidence="1" type="ORF">CCHOA_00275</name>
</gene>
<dbReference type="KEGG" id="ccho:CCHOA_00275"/>
<dbReference type="Proteomes" id="UP000269019">
    <property type="component" value="Chromosome"/>
</dbReference>
<name>A0A3G6J396_9CORY</name>
<sequence>MFPLHVPVSWWVNLCTAFDVHYPLPGSLRRVTTTGSLQFSHAPLRGSEQTTCGVLNMHTATNSPQLSHELSTGCCGKRCGVLWKPCGQSAFTGVNANFPVTSPRARFYSCRSSNINLGDDWSADRQPSNGQALVLHPVRSIDLRIVENTFNSSYPQVADSCPQ</sequence>